<comment type="cofactor">
    <cofactor evidence="9">
        <name>Zn(2+)</name>
        <dbReference type="ChEBI" id="CHEBI:29105"/>
    </cofactor>
    <text evidence="9">Binds 1 zinc ion per subunit.</text>
</comment>
<keyword evidence="7 9" id="KW-0482">Metalloprotease</keyword>
<keyword evidence="3 9" id="KW-0479">Metal-binding</keyword>
<dbReference type="CDD" id="cd14840">
    <property type="entry name" value="D-Ala-D-Ala_dipeptidase_Aad"/>
    <property type="match status" value="1"/>
</dbReference>
<evidence type="ECO:0000256" key="1">
    <source>
        <dbReference type="ARBA" id="ARBA00001362"/>
    </source>
</evidence>
<dbReference type="SUPFAM" id="SSF55166">
    <property type="entry name" value="Hedgehog/DD-peptidase"/>
    <property type="match status" value="1"/>
</dbReference>
<dbReference type="GO" id="GO:0008270">
    <property type="term" value="F:zinc ion binding"/>
    <property type="evidence" value="ECO:0007669"/>
    <property type="project" value="UniProtKB-UniRule"/>
</dbReference>
<dbReference type="GO" id="GO:0008237">
    <property type="term" value="F:metallopeptidase activity"/>
    <property type="evidence" value="ECO:0007669"/>
    <property type="project" value="UniProtKB-KW"/>
</dbReference>
<sequence length="214" mass="23919">MPAPEIPLNSYGLPVLTDAAQYWQLVRLNPEHELIDLGAFIPGVQLDIRYATANNFLGEAVYAEAAAYLRRPVAEALGAAQQALGKVGVGLKVFDAYRPYSATVRFFEKIPDETYAAPPWRGSRHNRGCSVDVALIDLGTGADLPMPTEFDALGPEAHSDYLELPTAVLQYRALLHTVLAQHGFVNYRAEWWHFDHQRWADFPLLDLAFAELRR</sequence>
<evidence type="ECO:0000256" key="3">
    <source>
        <dbReference type="ARBA" id="ARBA00022723"/>
    </source>
</evidence>
<dbReference type="GO" id="GO:0006508">
    <property type="term" value="P:proteolysis"/>
    <property type="evidence" value="ECO:0007669"/>
    <property type="project" value="UniProtKB-KW"/>
</dbReference>
<feature type="site" description="Transition state stabilizer" evidence="9">
    <location>
        <position position="98"/>
    </location>
</feature>
<proteinExistence type="inferred from homology"/>
<dbReference type="PANTHER" id="PTHR43126:SF1">
    <property type="entry name" value="D-ALANYL-D-ALANINE DIPEPTIDASE"/>
    <property type="match status" value="1"/>
</dbReference>
<dbReference type="Proteomes" id="UP000054223">
    <property type="component" value="Unassembled WGS sequence"/>
</dbReference>
<keyword evidence="12" id="KW-1185">Reference proteome</keyword>
<evidence type="ECO:0000313" key="12">
    <source>
        <dbReference type="Proteomes" id="UP000054223"/>
    </source>
</evidence>
<feature type="binding site" evidence="9">
    <location>
        <position position="132"/>
    </location>
    <ligand>
        <name>Zn(2+)</name>
        <dbReference type="ChEBI" id="CHEBI:29105"/>
        <note>catalytic</note>
    </ligand>
</feature>
<evidence type="ECO:0000256" key="8">
    <source>
        <dbReference type="ARBA" id="ARBA00023316"/>
    </source>
</evidence>
<dbReference type="OrthoDB" id="9801430at2"/>
<evidence type="ECO:0000256" key="5">
    <source>
        <dbReference type="ARBA" id="ARBA00022833"/>
    </source>
</evidence>
<dbReference type="Gene3D" id="3.30.1380.10">
    <property type="match status" value="1"/>
</dbReference>
<comment type="function">
    <text evidence="9 10">Catalyzes hydrolysis of the D-alanyl-D-alanine dipeptide.</text>
</comment>
<name>A0A9X0HJA7_SOLP1</name>
<keyword evidence="8 10" id="KW-0961">Cell wall biogenesis/degradation</keyword>
<evidence type="ECO:0000256" key="10">
    <source>
        <dbReference type="PIRNR" id="PIRNR026671"/>
    </source>
</evidence>
<evidence type="ECO:0000256" key="4">
    <source>
        <dbReference type="ARBA" id="ARBA00022801"/>
    </source>
</evidence>
<protein>
    <recommendedName>
        <fullName evidence="9 10">D-alanyl-D-alanine dipeptidase</fullName>
        <shortName evidence="9 10">D-Ala-D-Ala dipeptidase</shortName>
        <ecNumber evidence="9 10">3.4.13.22</ecNumber>
    </recommendedName>
</protein>
<feature type="binding site" evidence="9">
    <location>
        <position position="125"/>
    </location>
    <ligand>
        <name>Zn(2+)</name>
        <dbReference type="ChEBI" id="CHEBI:29105"/>
        <note>catalytic</note>
    </ligand>
</feature>
<comment type="catalytic activity">
    <reaction evidence="1 9 10">
        <text>D-alanyl-D-alanine + H2O = 2 D-alanine</text>
        <dbReference type="Rhea" id="RHEA:20661"/>
        <dbReference type="ChEBI" id="CHEBI:15377"/>
        <dbReference type="ChEBI" id="CHEBI:57416"/>
        <dbReference type="ChEBI" id="CHEBI:57822"/>
        <dbReference type="EC" id="3.4.13.22"/>
    </reaction>
</comment>
<evidence type="ECO:0000256" key="7">
    <source>
        <dbReference type="ARBA" id="ARBA00023049"/>
    </source>
</evidence>
<evidence type="ECO:0000313" key="11">
    <source>
        <dbReference type="EMBL" id="KUG06973.1"/>
    </source>
</evidence>
<dbReference type="HAMAP" id="MF_01924">
    <property type="entry name" value="A_A_dipeptidase"/>
    <property type="match status" value="1"/>
</dbReference>
<comment type="caution">
    <text evidence="11">The sequence shown here is derived from an EMBL/GenBank/DDBJ whole genome shotgun (WGS) entry which is preliminary data.</text>
</comment>
<feature type="active site" description="Proton donor/acceptor" evidence="9">
    <location>
        <position position="190"/>
    </location>
</feature>
<dbReference type="Pfam" id="PF01427">
    <property type="entry name" value="Peptidase_M15"/>
    <property type="match status" value="1"/>
</dbReference>
<comment type="similarity">
    <text evidence="9 10">Belongs to the peptidase M15D family.</text>
</comment>
<dbReference type="EC" id="3.4.13.22" evidence="9 10"/>
<dbReference type="AlphaFoldDB" id="A0A9X0HJA7"/>
<accession>A0A9X0HJA7</accession>
<dbReference type="PANTHER" id="PTHR43126">
    <property type="entry name" value="D-ALANYL-D-ALANINE DIPEPTIDASE"/>
    <property type="match status" value="1"/>
</dbReference>
<reference evidence="11 12" key="1">
    <citation type="submission" date="2015-11" db="EMBL/GenBank/DDBJ databases">
        <title>Solirubrum puertoriconensis gen. nov. an environmental bacteria isolated in Puerto Rico.</title>
        <authorList>
            <person name="Cuebas-Irizarry M.F."/>
            <person name="Montalvo-Rodriguez R."/>
        </authorList>
    </citation>
    <scope>NUCLEOTIDE SEQUENCE [LARGE SCALE GENOMIC DNA]</scope>
    <source>
        <strain evidence="11 12">MC1A</strain>
    </source>
</reference>
<dbReference type="GO" id="GO:0160237">
    <property type="term" value="F:D-Ala-D-Ala dipeptidase activity"/>
    <property type="evidence" value="ECO:0007669"/>
    <property type="project" value="UniProtKB-EC"/>
</dbReference>
<dbReference type="EMBL" id="LNAL01000008">
    <property type="protein sequence ID" value="KUG06973.1"/>
    <property type="molecule type" value="Genomic_DNA"/>
</dbReference>
<gene>
    <name evidence="11" type="ORF">ASU33_06535</name>
</gene>
<keyword evidence="2 9" id="KW-0645">Protease</keyword>
<organism evidence="11 12">
    <name type="scientific">Solirubrum puertoriconensis</name>
    <dbReference type="NCBI Taxonomy" id="1751427"/>
    <lineage>
        <taxon>Bacteria</taxon>
        <taxon>Pseudomonadati</taxon>
        <taxon>Bacteroidota</taxon>
        <taxon>Cytophagia</taxon>
        <taxon>Cytophagales</taxon>
    </lineage>
</organism>
<evidence type="ECO:0000256" key="9">
    <source>
        <dbReference type="HAMAP-Rule" id="MF_01924"/>
    </source>
</evidence>
<dbReference type="InterPro" id="IPR000755">
    <property type="entry name" value="A_A_dipeptidase"/>
</dbReference>
<dbReference type="RefSeq" id="WP_059072667.1">
    <property type="nucleotide sequence ID" value="NZ_LNAL01000008.1"/>
</dbReference>
<evidence type="ECO:0000256" key="2">
    <source>
        <dbReference type="ARBA" id="ARBA00022670"/>
    </source>
</evidence>
<feature type="binding site" evidence="9">
    <location>
        <position position="193"/>
    </location>
    <ligand>
        <name>Zn(2+)</name>
        <dbReference type="ChEBI" id="CHEBI:29105"/>
        <note>catalytic</note>
    </ligand>
</feature>
<dbReference type="PIRSF" id="PIRSF026671">
    <property type="entry name" value="AA_dipeptidase"/>
    <property type="match status" value="1"/>
</dbReference>
<evidence type="ECO:0000256" key="6">
    <source>
        <dbReference type="ARBA" id="ARBA00022997"/>
    </source>
</evidence>
<dbReference type="InterPro" id="IPR009045">
    <property type="entry name" value="Zn_M74/Hedgehog-like"/>
</dbReference>
<dbReference type="GO" id="GO:0071555">
    <property type="term" value="P:cell wall organization"/>
    <property type="evidence" value="ECO:0007669"/>
    <property type="project" value="UniProtKB-KW"/>
</dbReference>
<keyword evidence="6 9" id="KW-0224">Dipeptidase</keyword>
<keyword evidence="5 9" id="KW-0862">Zinc</keyword>
<keyword evidence="4 9" id="KW-0378">Hydrolase</keyword>